<accession>Q1R0J4</accession>
<dbReference type="InterPro" id="IPR007404">
    <property type="entry name" value="YdjM-like"/>
</dbReference>
<dbReference type="STRING" id="290398.Csal_0402"/>
<dbReference type="Proteomes" id="UP000000239">
    <property type="component" value="Chromosome"/>
</dbReference>
<dbReference type="Pfam" id="PF04307">
    <property type="entry name" value="YdjM"/>
    <property type="match status" value="1"/>
</dbReference>
<dbReference type="EMBL" id="CP000285">
    <property type="protein sequence ID" value="ABE57764.1"/>
    <property type="molecule type" value="Genomic_DNA"/>
</dbReference>
<dbReference type="eggNOG" id="COG1988">
    <property type="taxonomic scope" value="Bacteria"/>
</dbReference>
<gene>
    <name evidence="2" type="ordered locus">Csal_0402</name>
</gene>
<feature type="transmembrane region" description="Helical" evidence="1">
    <location>
        <begin position="112"/>
        <end position="136"/>
    </location>
</feature>
<keyword evidence="1" id="KW-1133">Transmembrane helix</keyword>
<dbReference type="AlphaFoldDB" id="Q1R0J4"/>
<evidence type="ECO:0000256" key="1">
    <source>
        <dbReference type="SAM" id="Phobius"/>
    </source>
</evidence>
<keyword evidence="1" id="KW-0472">Membrane</keyword>
<dbReference type="KEGG" id="csa:Csal_0402"/>
<proteinExistence type="predicted"/>
<keyword evidence="1" id="KW-0812">Transmembrane</keyword>
<evidence type="ECO:0000313" key="3">
    <source>
        <dbReference type="Proteomes" id="UP000000239"/>
    </source>
</evidence>
<dbReference type="HOGENOM" id="CLU_076328_0_0_6"/>
<name>Q1R0J4_CHRI1</name>
<dbReference type="GeneID" id="95333146"/>
<sequence>MANFRTHFGVALGGGALAAYAGWQASLWSLNEGWPLAVLTAFGGILPDIDSDHSHAIRLIFTLLAVLAVIAGALWLQSRLAPGPLVMACGGLYVGVRYLAGAIFKRFTVHRGVWHSLLASLLCGMGTAAMSFHLLAQPAPMAWAQGMALSLGAVIHLLLDELYSVDLVGSRLKRSFGTAFKLFDYREPGNAVLMLLLGVALAPWLPPWTTLWELVGRGVALWPSP</sequence>
<protein>
    <submittedName>
        <fullName evidence="2">Uncharacterized protein</fullName>
    </submittedName>
</protein>
<organism evidence="2 3">
    <name type="scientific">Chromohalobacter israelensis (strain ATCC BAA-138 / DSM 3043 / CIP 106854 / NCIMB 13768 / 1H11)</name>
    <name type="common">Chromohalobacter salexigens</name>
    <dbReference type="NCBI Taxonomy" id="290398"/>
    <lineage>
        <taxon>Bacteria</taxon>
        <taxon>Pseudomonadati</taxon>
        <taxon>Pseudomonadota</taxon>
        <taxon>Gammaproteobacteria</taxon>
        <taxon>Oceanospirillales</taxon>
        <taxon>Halomonadaceae</taxon>
        <taxon>Chromohalobacter</taxon>
    </lineage>
</organism>
<feature type="transmembrane region" description="Helical" evidence="1">
    <location>
        <begin position="82"/>
        <end position="100"/>
    </location>
</feature>
<feature type="transmembrane region" description="Helical" evidence="1">
    <location>
        <begin position="189"/>
        <end position="206"/>
    </location>
</feature>
<keyword evidence="3" id="KW-1185">Reference proteome</keyword>
<feature type="transmembrane region" description="Helical" evidence="1">
    <location>
        <begin position="56"/>
        <end position="76"/>
    </location>
</feature>
<dbReference type="RefSeq" id="WP_011505710.1">
    <property type="nucleotide sequence ID" value="NC_007963.1"/>
</dbReference>
<dbReference type="OrthoDB" id="5295350at2"/>
<evidence type="ECO:0000313" key="2">
    <source>
        <dbReference type="EMBL" id="ABE57764.1"/>
    </source>
</evidence>
<reference evidence="2 3" key="1">
    <citation type="journal article" date="2011" name="Stand. Genomic Sci.">
        <title>Complete genome sequence of the halophilic and highly halotolerant Chromohalobacter salexigens type strain (1H11(T)).</title>
        <authorList>
            <person name="Copeland A."/>
            <person name="O'Connor K."/>
            <person name="Lucas S."/>
            <person name="Lapidus A."/>
            <person name="Berry K.W."/>
            <person name="Detter J.C."/>
            <person name="Del Rio T.G."/>
            <person name="Hammon N."/>
            <person name="Dalin E."/>
            <person name="Tice H."/>
            <person name="Pitluck S."/>
            <person name="Bruce D."/>
            <person name="Goodwin L."/>
            <person name="Han C."/>
            <person name="Tapia R."/>
            <person name="Saunders E."/>
            <person name="Schmutz J."/>
            <person name="Brettin T."/>
            <person name="Larimer F."/>
            <person name="Land M."/>
            <person name="Hauser L."/>
            <person name="Vargas C."/>
            <person name="Nieto J.J."/>
            <person name="Kyrpides N.C."/>
            <person name="Ivanova N."/>
            <person name="Goker M."/>
            <person name="Klenk H.P."/>
            <person name="Csonka L.N."/>
            <person name="Woyke T."/>
        </authorList>
    </citation>
    <scope>NUCLEOTIDE SEQUENCE [LARGE SCALE GENOMIC DNA]</scope>
    <source>
        <strain evidence="3">ATCC BAA-138 / DSM 3043 / CIP 106854 / NCIMB 13768 / 1H11</strain>
    </source>
</reference>